<dbReference type="Pfam" id="PF04378">
    <property type="entry name" value="RsmJ"/>
    <property type="match status" value="1"/>
</dbReference>
<dbReference type="PANTHER" id="PTHR37426:SF1">
    <property type="entry name" value="RIBOSOMAL RNA LARGE SUBUNIT METHYLTRANSFERASE J"/>
    <property type="match status" value="1"/>
</dbReference>
<dbReference type="GO" id="GO:0005829">
    <property type="term" value="C:cytosol"/>
    <property type="evidence" value="ECO:0007669"/>
    <property type="project" value="TreeGrafter"/>
</dbReference>
<dbReference type="RefSeq" id="WP_007022185.1">
    <property type="nucleotide sequence ID" value="NZ_CH724126.1"/>
</dbReference>
<dbReference type="AlphaFoldDB" id="A0A7U8GR42"/>
<protein>
    <recommendedName>
        <fullName evidence="3">23S rRNA (Adenine(2030)-N(6))-methyltransferase RlmJ</fullName>
    </recommendedName>
</protein>
<dbReference type="GO" id="GO:0070475">
    <property type="term" value="P:rRNA base methylation"/>
    <property type="evidence" value="ECO:0007669"/>
    <property type="project" value="InterPro"/>
</dbReference>
<dbReference type="OrthoDB" id="9791274at2"/>
<evidence type="ECO:0008006" key="3">
    <source>
        <dbReference type="Google" id="ProtNLM"/>
    </source>
</evidence>
<dbReference type="InterPro" id="IPR029063">
    <property type="entry name" value="SAM-dependent_MTases_sf"/>
</dbReference>
<evidence type="ECO:0000313" key="1">
    <source>
        <dbReference type="EMBL" id="EAR59812.1"/>
    </source>
</evidence>
<comment type="caution">
    <text evidence="1">The sequence shown here is derived from an EMBL/GenBank/DDBJ whole genome shotgun (WGS) entry which is preliminary data.</text>
</comment>
<dbReference type="InterPro" id="IPR007473">
    <property type="entry name" value="RlmJ"/>
</dbReference>
<dbReference type="EMBL" id="AAOW01000032">
    <property type="protein sequence ID" value="EAR59812.1"/>
    <property type="molecule type" value="Genomic_DNA"/>
</dbReference>
<proteinExistence type="predicted"/>
<gene>
    <name evidence="1" type="ORF">MED92_08620</name>
</gene>
<dbReference type="Proteomes" id="UP000002171">
    <property type="component" value="Unassembled WGS sequence"/>
</dbReference>
<accession>A0A7U8GR42</accession>
<sequence>MAKYLHSKYAGGDADVMKHACLASVLSKLDISVEYVETHAGAGLYDLDPDRGEHLKGIGRCRSNLTDLPALKPYNGVLEESWTLDKKIYPASPIIANSASAVKSLCLYELNRSVACQLKKNLPEAVVWEEDGFLSRHHLSHGSFVLIDPPYKSSDDYQQVVEYVGAAKQSQVRAVMVWFPMIYSDLTADLYDGLLGLYPDGQWLQLSRGLHSEGAMSGFGVFCSDSSLSSDWQLIVNHLVSSLFLQKVSYY</sequence>
<dbReference type="PANTHER" id="PTHR37426">
    <property type="entry name" value="RIBOSOMAL RNA LARGE SUBUNIT METHYLTRANSFERASE J"/>
    <property type="match status" value="1"/>
</dbReference>
<keyword evidence="2" id="KW-1185">Reference proteome</keyword>
<name>A0A7U8GR42_NEPCE</name>
<dbReference type="Gene3D" id="3.40.50.150">
    <property type="entry name" value="Vaccinia Virus protein VP39"/>
    <property type="match status" value="1"/>
</dbReference>
<evidence type="ECO:0000313" key="2">
    <source>
        <dbReference type="Proteomes" id="UP000002171"/>
    </source>
</evidence>
<reference evidence="1 2" key="1">
    <citation type="submission" date="2006-02" db="EMBL/GenBank/DDBJ databases">
        <authorList>
            <person name="Pinhassi J."/>
            <person name="Pedros-Alio C."/>
            <person name="Ferriera S."/>
            <person name="Johnson J."/>
            <person name="Kravitz S."/>
            <person name="Halpern A."/>
            <person name="Remington K."/>
            <person name="Beeson K."/>
            <person name="Tran B."/>
            <person name="Rogers Y.-H."/>
            <person name="Friedman R."/>
            <person name="Venter J.C."/>
        </authorList>
    </citation>
    <scope>NUCLEOTIDE SEQUENCE [LARGE SCALE GENOMIC DNA]</scope>
    <source>
        <strain evidence="1 2">MED92</strain>
    </source>
</reference>
<dbReference type="SUPFAM" id="SSF53335">
    <property type="entry name" value="S-adenosyl-L-methionine-dependent methyltransferases"/>
    <property type="match status" value="1"/>
</dbReference>
<dbReference type="GO" id="GO:0036307">
    <property type="term" value="F:23S rRNA (adenine(2030)-N(6))-methyltransferase activity"/>
    <property type="evidence" value="ECO:0007669"/>
    <property type="project" value="TreeGrafter"/>
</dbReference>
<organism evidence="1 2">
    <name type="scientific">Neptuniibacter caesariensis</name>
    <dbReference type="NCBI Taxonomy" id="207954"/>
    <lineage>
        <taxon>Bacteria</taxon>
        <taxon>Pseudomonadati</taxon>
        <taxon>Pseudomonadota</taxon>
        <taxon>Gammaproteobacteria</taxon>
        <taxon>Oceanospirillales</taxon>
        <taxon>Oceanospirillaceae</taxon>
        <taxon>Neptuniibacter</taxon>
    </lineage>
</organism>